<evidence type="ECO:0000259" key="3">
    <source>
        <dbReference type="Pfam" id="PF17921"/>
    </source>
</evidence>
<feature type="domain" description="Integrase zinc-binding" evidence="3">
    <location>
        <begin position="263"/>
        <end position="306"/>
    </location>
</feature>
<keyword evidence="5" id="KW-1185">Reference proteome</keyword>
<dbReference type="Proteomes" id="UP001356427">
    <property type="component" value="Unassembled WGS sequence"/>
</dbReference>
<comment type="caution">
    <text evidence="4">The sequence shown here is derived from an EMBL/GenBank/DDBJ whole genome shotgun (WGS) entry which is preliminary data.</text>
</comment>
<evidence type="ECO:0000313" key="5">
    <source>
        <dbReference type="Proteomes" id="UP001356427"/>
    </source>
</evidence>
<dbReference type="EMBL" id="JAGTTL010000006">
    <property type="protein sequence ID" value="KAK6321825.1"/>
    <property type="molecule type" value="Genomic_DNA"/>
</dbReference>
<evidence type="ECO:0000256" key="2">
    <source>
        <dbReference type="SAM" id="MobiDB-lite"/>
    </source>
</evidence>
<dbReference type="Gene3D" id="2.40.70.10">
    <property type="entry name" value="Acid Proteases"/>
    <property type="match status" value="1"/>
</dbReference>
<organism evidence="4 5">
    <name type="scientific">Coregonus suidteri</name>
    <dbReference type="NCBI Taxonomy" id="861788"/>
    <lineage>
        <taxon>Eukaryota</taxon>
        <taxon>Metazoa</taxon>
        <taxon>Chordata</taxon>
        <taxon>Craniata</taxon>
        <taxon>Vertebrata</taxon>
        <taxon>Euteleostomi</taxon>
        <taxon>Actinopterygii</taxon>
        <taxon>Neopterygii</taxon>
        <taxon>Teleostei</taxon>
        <taxon>Protacanthopterygii</taxon>
        <taxon>Salmoniformes</taxon>
        <taxon>Salmonidae</taxon>
        <taxon>Coregoninae</taxon>
        <taxon>Coregonus</taxon>
    </lineage>
</organism>
<dbReference type="InterPro" id="IPR041588">
    <property type="entry name" value="Integrase_H2C2"/>
</dbReference>
<dbReference type="Gene3D" id="3.10.10.10">
    <property type="entry name" value="HIV Type 1 Reverse Transcriptase, subunit A, domain 1"/>
    <property type="match status" value="1"/>
</dbReference>
<proteinExistence type="predicted"/>
<accession>A0AAN8LZK8</accession>
<feature type="region of interest" description="Disordered" evidence="2">
    <location>
        <begin position="128"/>
        <end position="197"/>
    </location>
</feature>
<protein>
    <recommendedName>
        <fullName evidence="1">Gypsy retrotransposon integrase-like protein 1</fullName>
    </recommendedName>
</protein>
<dbReference type="AlphaFoldDB" id="A0AAN8LZK8"/>
<dbReference type="Gene3D" id="1.10.340.70">
    <property type="match status" value="1"/>
</dbReference>
<dbReference type="PANTHER" id="PTHR46888:SF15">
    <property type="entry name" value="ZINC FINGER AND SCAN DOMAIN-CONTAINING PROTEIN 12-LIKE"/>
    <property type="match status" value="1"/>
</dbReference>
<dbReference type="FunFam" id="1.10.340.70:FF:000001">
    <property type="entry name" value="Retrovirus-related Pol polyprotein from transposon gypsy-like Protein"/>
    <property type="match status" value="1"/>
</dbReference>
<gene>
    <name evidence="4" type="ORF">J4Q44_G00088010</name>
</gene>
<dbReference type="SUPFAM" id="SSF50630">
    <property type="entry name" value="Acid proteases"/>
    <property type="match status" value="1"/>
</dbReference>
<dbReference type="InterPro" id="IPR021109">
    <property type="entry name" value="Peptidase_aspartic_dom_sf"/>
</dbReference>
<dbReference type="InterPro" id="IPR043502">
    <property type="entry name" value="DNA/RNA_pol_sf"/>
</dbReference>
<dbReference type="Pfam" id="PF17921">
    <property type="entry name" value="Integrase_H2C2"/>
    <property type="match status" value="1"/>
</dbReference>
<name>A0AAN8LZK8_9TELE</name>
<evidence type="ECO:0000313" key="4">
    <source>
        <dbReference type="EMBL" id="KAK6321825.1"/>
    </source>
</evidence>
<dbReference type="PANTHER" id="PTHR46888">
    <property type="entry name" value="ZINC KNUCKLE DOMAINCONTAINING PROTEIN-RELATED"/>
    <property type="match status" value="1"/>
</dbReference>
<feature type="compositionally biased region" description="Acidic residues" evidence="2">
    <location>
        <begin position="159"/>
        <end position="180"/>
    </location>
</feature>
<reference evidence="4 5" key="1">
    <citation type="submission" date="2021-04" db="EMBL/GenBank/DDBJ databases">
        <authorList>
            <person name="De Guttry C."/>
            <person name="Zahm M."/>
            <person name="Klopp C."/>
            <person name="Cabau C."/>
            <person name="Louis A."/>
            <person name="Berthelot C."/>
            <person name="Parey E."/>
            <person name="Roest Crollius H."/>
            <person name="Montfort J."/>
            <person name="Robinson-Rechavi M."/>
            <person name="Bucao C."/>
            <person name="Bouchez O."/>
            <person name="Gislard M."/>
            <person name="Lluch J."/>
            <person name="Milhes M."/>
            <person name="Lampietro C."/>
            <person name="Lopez Roques C."/>
            <person name="Donnadieu C."/>
            <person name="Braasch I."/>
            <person name="Desvignes T."/>
            <person name="Postlethwait J."/>
            <person name="Bobe J."/>
            <person name="Wedekind C."/>
            <person name="Guiguen Y."/>
        </authorList>
    </citation>
    <scope>NUCLEOTIDE SEQUENCE [LARGE SCALE GENOMIC DNA]</scope>
    <source>
        <strain evidence="4">Cs_M1</strain>
        <tissue evidence="4">Blood</tissue>
    </source>
</reference>
<sequence length="337" mass="36980">MPSASTGGQVGHAVNYVTSCWAHHESTAPMVPVKVDGHDTEALFDSGSMVTLVTTSLLNQETEWGREMSISCLHGDKKRYPAVWTNIVTPQGSCQMMVGAVPELPVPILVGRDCPLFTALWWHELKKNTSRPKKRAGTTPRQCGQAPPVNQPDSTGPESESEGEGEPEPEPPGEPLEEEPSIPLLDFEGPVETPVGGQLRGQFGTAQWEDPNLKAAAAQVIAVDGQLLPGVSDWRYPHFQIKNNLLYQVSCQQGELREVLLPPRRYVGTVLQLAHTHLLGVHLGMEKTRERIAARFHWTGMRRAVEVEAMLRMGFVEESHSAWCSPIVLVPKPDGQG</sequence>
<dbReference type="SUPFAM" id="SSF56672">
    <property type="entry name" value="DNA/RNA polymerases"/>
    <property type="match status" value="1"/>
</dbReference>
<evidence type="ECO:0000256" key="1">
    <source>
        <dbReference type="ARBA" id="ARBA00039658"/>
    </source>
</evidence>